<dbReference type="OrthoDB" id="9007099at2"/>
<keyword evidence="1" id="KW-1133">Transmembrane helix</keyword>
<evidence type="ECO:0000313" key="2">
    <source>
        <dbReference type="EMBL" id="QBP10136.1"/>
    </source>
</evidence>
<keyword evidence="1" id="KW-0812">Transmembrane</keyword>
<reference evidence="2 3" key="1">
    <citation type="submission" date="2019-03" db="EMBL/GenBank/DDBJ databases">
        <title>Comparative insights into the high quality Complete genome sequence of highly metal resistant Cupriavidus metallidurans strain BS1 isolated from a gold-copper mine.</title>
        <authorList>
            <person name="Mazhar H.S."/>
            <person name="Rensing C."/>
        </authorList>
    </citation>
    <scope>NUCLEOTIDE SEQUENCE [LARGE SCALE GENOMIC DNA]</scope>
    <source>
        <strain evidence="2 3">BS1</strain>
    </source>
</reference>
<evidence type="ECO:0000256" key="1">
    <source>
        <dbReference type="SAM" id="Phobius"/>
    </source>
</evidence>
<name>A0A482IQB2_9BURK</name>
<dbReference type="EMBL" id="CP037900">
    <property type="protein sequence ID" value="QBP10136.1"/>
    <property type="molecule type" value="Genomic_DNA"/>
</dbReference>
<feature type="transmembrane region" description="Helical" evidence="1">
    <location>
        <begin position="51"/>
        <end position="69"/>
    </location>
</feature>
<dbReference type="RefSeq" id="WP_111733479.1">
    <property type="nucleotide sequence ID" value="NZ_CP037900.1"/>
</dbReference>
<keyword evidence="1" id="KW-0472">Membrane</keyword>
<evidence type="ECO:0000313" key="3">
    <source>
        <dbReference type="Proteomes" id="UP000253772"/>
    </source>
</evidence>
<proteinExistence type="predicted"/>
<dbReference type="Proteomes" id="UP000253772">
    <property type="component" value="Chromosome c1"/>
</dbReference>
<gene>
    <name evidence="2" type="ORF">DDF84_010390</name>
</gene>
<sequence>MYALLNLWMIGTALASVYLFNSGVHRVRWAALVGLVGQPARVYLTVDNDEPGMFVVSLFFTVCYARGVWDGFVRRGGYRG</sequence>
<dbReference type="AlphaFoldDB" id="A0A482IQB2"/>
<protein>
    <submittedName>
        <fullName evidence="2">Uncharacterized protein</fullName>
    </submittedName>
</protein>
<accession>A0A482IQB2</accession>
<organism evidence="2 3">
    <name type="scientific">Cupriavidus metallidurans</name>
    <dbReference type="NCBI Taxonomy" id="119219"/>
    <lineage>
        <taxon>Bacteria</taxon>
        <taxon>Pseudomonadati</taxon>
        <taxon>Pseudomonadota</taxon>
        <taxon>Betaproteobacteria</taxon>
        <taxon>Burkholderiales</taxon>
        <taxon>Burkholderiaceae</taxon>
        <taxon>Cupriavidus</taxon>
    </lineage>
</organism>